<feature type="binding site" evidence="17 18">
    <location>
        <position position="494"/>
    </location>
    <ligand>
        <name>ATP</name>
        <dbReference type="ChEBI" id="CHEBI:30616"/>
    </ligand>
</feature>
<feature type="domain" description="Phorbol-ester/DAG-type" evidence="21">
    <location>
        <begin position="281"/>
        <end position="331"/>
    </location>
</feature>
<evidence type="ECO:0000256" key="10">
    <source>
        <dbReference type="ARBA" id="ARBA00022777"/>
    </source>
</evidence>
<dbReference type="GO" id="GO:0106310">
    <property type="term" value="F:protein serine kinase activity"/>
    <property type="evidence" value="ECO:0007669"/>
    <property type="project" value="RHEA"/>
</dbReference>
<evidence type="ECO:0000256" key="7">
    <source>
        <dbReference type="ARBA" id="ARBA00022737"/>
    </source>
</evidence>
<dbReference type="EC" id="2.7.11.13" evidence="2"/>
<evidence type="ECO:0000313" key="24">
    <source>
        <dbReference type="Proteomes" id="UP000245119"/>
    </source>
</evidence>
<dbReference type="Pfam" id="PF00433">
    <property type="entry name" value="Pkinase_C"/>
    <property type="match status" value="1"/>
</dbReference>
<dbReference type="SMART" id="SM00109">
    <property type="entry name" value="C1"/>
    <property type="match status" value="2"/>
</dbReference>
<comment type="caution">
    <text evidence="23">The sequence shown here is derived from an EMBL/GenBank/DDBJ whole genome shotgun (WGS) entry which is preliminary data.</text>
</comment>
<dbReference type="PROSITE" id="PS00479">
    <property type="entry name" value="ZF_DAG_PE_1"/>
    <property type="match status" value="1"/>
</dbReference>
<keyword evidence="10" id="KW-0418">Kinase</keyword>
<comment type="catalytic activity">
    <reaction evidence="13">
        <text>L-threonyl-[protein] + ATP = O-phospho-L-threonyl-[protein] + ADP + H(+)</text>
        <dbReference type="Rhea" id="RHEA:46608"/>
        <dbReference type="Rhea" id="RHEA-COMP:11060"/>
        <dbReference type="Rhea" id="RHEA-COMP:11605"/>
        <dbReference type="ChEBI" id="CHEBI:15378"/>
        <dbReference type="ChEBI" id="CHEBI:30013"/>
        <dbReference type="ChEBI" id="CHEBI:30616"/>
        <dbReference type="ChEBI" id="CHEBI:61977"/>
        <dbReference type="ChEBI" id="CHEBI:456216"/>
        <dbReference type="EC" id="2.7.11.13"/>
    </reaction>
</comment>
<name>A0A2T7NTK6_POMCA</name>
<dbReference type="InterPro" id="IPR000961">
    <property type="entry name" value="AGC-kinase_C"/>
</dbReference>
<dbReference type="PROSITE" id="PS50081">
    <property type="entry name" value="ZF_DAG_PE_2"/>
    <property type="match status" value="2"/>
</dbReference>
<evidence type="ECO:0000256" key="8">
    <source>
        <dbReference type="ARBA" id="ARBA00022741"/>
    </source>
</evidence>
<organism evidence="23 24">
    <name type="scientific">Pomacea canaliculata</name>
    <name type="common">Golden apple snail</name>
    <dbReference type="NCBI Taxonomy" id="400727"/>
    <lineage>
        <taxon>Eukaryota</taxon>
        <taxon>Metazoa</taxon>
        <taxon>Spiralia</taxon>
        <taxon>Lophotrochozoa</taxon>
        <taxon>Mollusca</taxon>
        <taxon>Gastropoda</taxon>
        <taxon>Caenogastropoda</taxon>
        <taxon>Architaenioglossa</taxon>
        <taxon>Ampullarioidea</taxon>
        <taxon>Ampullariidae</taxon>
        <taxon>Pomacea</taxon>
    </lineage>
</organism>
<evidence type="ECO:0000313" key="23">
    <source>
        <dbReference type="EMBL" id="PVD24476.1"/>
    </source>
</evidence>
<feature type="binding site" evidence="17">
    <location>
        <begin position="471"/>
        <end position="479"/>
    </location>
    <ligand>
        <name>ATP</name>
        <dbReference type="ChEBI" id="CHEBI:30616"/>
    </ligand>
</feature>
<dbReference type="OrthoDB" id="63267at2759"/>
<dbReference type="CDD" id="cd20834">
    <property type="entry name" value="C1_nPKC_theta-like_rpt1"/>
    <property type="match status" value="1"/>
</dbReference>
<dbReference type="SMART" id="SM00133">
    <property type="entry name" value="S_TK_X"/>
    <property type="match status" value="1"/>
</dbReference>
<reference evidence="23 24" key="1">
    <citation type="submission" date="2018-04" db="EMBL/GenBank/DDBJ databases">
        <title>The genome of golden apple snail Pomacea canaliculata provides insight into stress tolerance and invasive adaptation.</title>
        <authorList>
            <person name="Liu C."/>
            <person name="Liu B."/>
            <person name="Ren Y."/>
            <person name="Zhang Y."/>
            <person name="Wang H."/>
            <person name="Li S."/>
            <person name="Jiang F."/>
            <person name="Yin L."/>
            <person name="Zhang G."/>
            <person name="Qian W."/>
            <person name="Fan W."/>
        </authorList>
    </citation>
    <scope>NUCLEOTIDE SEQUENCE [LARGE SCALE GENOMIC DNA]</scope>
    <source>
        <strain evidence="23">SZHN2017</strain>
        <tissue evidence="23">Muscle</tissue>
    </source>
</reference>
<dbReference type="Gene3D" id="3.30.60.20">
    <property type="match status" value="2"/>
</dbReference>
<keyword evidence="24" id="KW-1185">Reference proteome</keyword>
<evidence type="ECO:0000256" key="9">
    <source>
        <dbReference type="ARBA" id="ARBA00022771"/>
    </source>
</evidence>
<feature type="region of interest" description="Disordered" evidence="19">
    <location>
        <begin position="739"/>
        <end position="769"/>
    </location>
</feature>
<dbReference type="GO" id="GO:0008270">
    <property type="term" value="F:zinc ion binding"/>
    <property type="evidence" value="ECO:0007669"/>
    <property type="project" value="UniProtKB-KW"/>
</dbReference>
<evidence type="ECO:0000259" key="22">
    <source>
        <dbReference type="PROSITE" id="PS51285"/>
    </source>
</evidence>
<dbReference type="PRINTS" id="PR00008">
    <property type="entry name" value="DAGPEDOMAIN"/>
</dbReference>
<dbReference type="Pfam" id="PF21494">
    <property type="entry name" value="PKC_C2"/>
    <property type="match status" value="1"/>
</dbReference>
<dbReference type="CDD" id="cd20837">
    <property type="entry name" value="C1_nPKC_theta-like_rpt2"/>
    <property type="match status" value="1"/>
</dbReference>
<dbReference type="Pfam" id="PF00069">
    <property type="entry name" value="Pkinase"/>
    <property type="match status" value="1"/>
</dbReference>
<dbReference type="Gene3D" id="1.10.510.10">
    <property type="entry name" value="Transferase(Phosphotransferase) domain 1"/>
    <property type="match status" value="1"/>
</dbReference>
<dbReference type="PROSITE" id="PS50011">
    <property type="entry name" value="PROTEIN_KINASE_DOM"/>
    <property type="match status" value="1"/>
</dbReference>
<dbReference type="InterPro" id="IPR002219">
    <property type="entry name" value="PKC_DAG/PE"/>
</dbReference>
<dbReference type="InterPro" id="IPR035892">
    <property type="entry name" value="C2_domain_sf"/>
</dbReference>
<dbReference type="STRING" id="400727.A0A2T7NTK6"/>
<dbReference type="Proteomes" id="UP000245119">
    <property type="component" value="Linkage Group LG9"/>
</dbReference>
<comment type="catalytic activity">
    <reaction evidence="14">
        <text>L-seryl-[protein] + ATP = O-phospho-L-seryl-[protein] + ADP + H(+)</text>
        <dbReference type="Rhea" id="RHEA:17989"/>
        <dbReference type="Rhea" id="RHEA-COMP:9863"/>
        <dbReference type="Rhea" id="RHEA-COMP:11604"/>
        <dbReference type="ChEBI" id="CHEBI:15378"/>
        <dbReference type="ChEBI" id="CHEBI:29999"/>
        <dbReference type="ChEBI" id="CHEBI:30616"/>
        <dbReference type="ChEBI" id="CHEBI:83421"/>
        <dbReference type="ChEBI" id="CHEBI:456216"/>
        <dbReference type="EC" id="2.7.11.13"/>
    </reaction>
</comment>
<feature type="active site" description="Proton acceptor" evidence="16">
    <location>
        <position position="589"/>
    </location>
</feature>
<evidence type="ECO:0000256" key="18">
    <source>
        <dbReference type="PROSITE-ProRule" id="PRU10141"/>
    </source>
</evidence>
<keyword evidence="7" id="KW-0677">Repeat</keyword>
<dbReference type="EMBL" id="PZQS01000009">
    <property type="protein sequence ID" value="PVD24476.1"/>
    <property type="molecule type" value="Genomic_DNA"/>
</dbReference>
<gene>
    <name evidence="23" type="ORF">C0Q70_14959</name>
</gene>
<evidence type="ECO:0000256" key="4">
    <source>
        <dbReference type="ARBA" id="ARBA00022553"/>
    </source>
</evidence>
<evidence type="ECO:0000256" key="17">
    <source>
        <dbReference type="PIRSR" id="PIRSR000551-51"/>
    </source>
</evidence>
<evidence type="ECO:0000259" key="21">
    <source>
        <dbReference type="PROSITE" id="PS50081"/>
    </source>
</evidence>
<dbReference type="AlphaFoldDB" id="A0A2T7NTK6"/>
<dbReference type="CDD" id="cd05592">
    <property type="entry name" value="STKc_nPKC_theta_like"/>
    <property type="match status" value="1"/>
</dbReference>
<sequence>MRRELRCAGCSVVVVDAVVVGAVCDVFFPRFETELTVCISFGDRTPKWNSTEVNFVTCMLGGLPLCSQEENKLKITQRATEDREGSACVISSLGKTCECPRSEHQWNISELCGQSGSQKIDTKMPGVGFIRVKLLQAETGPNGPALTDPFLAINIKEAVEVPGRGTQLVQKKRTLYPEWNTCFDAHLNHGRVIQMVLMERPNTSLADVSIGAKILADKCADGNATRTWLDLRPHGRIEVQIRFFKEDDNGAILSPSVTGRDKPGIVRRGAMKQQKVHEVRGHQFIAKFFRQPSFCSFCNEFLWGLNRQGYQCKVCHCAVHKKCHDKILGKCPGSAKESRETMLLTERFNINVPHRFKTYNYMSPTFCDHCGSMLFGLFRQGLKCEICNTNCHHKCQKFMPNLCGVNQKMLAEALRQVRISSSDRRHEDEKEESEDESYQEMWSESESGLPKRAPTVVRKFTPEDFHFLKVLGKGSFGKVMLAEQKGTGKYYAIKALKKDVVLEDDDVECTMIERRVLAMGSKHPFLTHLHSTFQSPSHLFFVMEYLNGGDLMFHIQLSGKFEFQRAQFYAAEIVCGLQFLHSNGVVYRDLKLDNVMLDKDGHIKIADFGMCKENIFGENRASTFCGTPDYIAPEILKGLKYNSSVDWWSFGVLLYEMLIGQSPFHGDDEDDLFHSILHDTPRYPHSMPKEAAAMLSLLFERNPVERLGMPGCPHGPIRSQIFFRNIDWSNLEARKVNPPFRPKVKNDGDSSNFDSDFTSERAQLTPPDKELLKTMNQHVFKRFSFTSAEALASN</sequence>
<dbReference type="Gene3D" id="2.60.40.150">
    <property type="entry name" value="C2 domain"/>
    <property type="match status" value="1"/>
</dbReference>
<evidence type="ECO:0000256" key="13">
    <source>
        <dbReference type="ARBA" id="ARBA00047272"/>
    </source>
</evidence>
<keyword evidence="8 17" id="KW-0547">Nucleotide-binding</keyword>
<dbReference type="InterPro" id="IPR008271">
    <property type="entry name" value="Ser/Thr_kinase_AS"/>
</dbReference>
<dbReference type="PANTHER" id="PTHR24351">
    <property type="entry name" value="RIBOSOMAL PROTEIN S6 KINASE"/>
    <property type="match status" value="1"/>
</dbReference>
<keyword evidence="6" id="KW-0479">Metal-binding</keyword>
<evidence type="ECO:0000256" key="11">
    <source>
        <dbReference type="ARBA" id="ARBA00022833"/>
    </source>
</evidence>
<dbReference type="Gene3D" id="3.30.200.20">
    <property type="entry name" value="Phosphorylase Kinase, domain 1"/>
    <property type="match status" value="1"/>
</dbReference>
<feature type="domain" description="Protein kinase" evidence="20">
    <location>
        <begin position="465"/>
        <end position="723"/>
    </location>
</feature>
<dbReference type="PROSITE" id="PS00107">
    <property type="entry name" value="PROTEIN_KINASE_ATP"/>
    <property type="match status" value="1"/>
</dbReference>
<evidence type="ECO:0000256" key="1">
    <source>
        <dbReference type="ARBA" id="ARBA00005490"/>
    </source>
</evidence>
<dbReference type="InterPro" id="IPR011009">
    <property type="entry name" value="Kinase-like_dom_sf"/>
</dbReference>
<feature type="compositionally biased region" description="Acidic residues" evidence="19">
    <location>
        <begin position="429"/>
        <end position="438"/>
    </location>
</feature>
<evidence type="ECO:0000256" key="15">
    <source>
        <dbReference type="ARBA" id="ARBA00056408"/>
    </source>
</evidence>
<evidence type="ECO:0000259" key="20">
    <source>
        <dbReference type="PROSITE" id="PS50011"/>
    </source>
</evidence>
<proteinExistence type="inferred from homology"/>
<dbReference type="PROSITE" id="PS51285">
    <property type="entry name" value="AGC_KINASE_CTER"/>
    <property type="match status" value="1"/>
</dbReference>
<feature type="region of interest" description="Disordered" evidence="19">
    <location>
        <begin position="421"/>
        <end position="447"/>
    </location>
</feature>
<keyword evidence="3" id="KW-0723">Serine/threonine-protein kinase</keyword>
<evidence type="ECO:0000256" key="6">
    <source>
        <dbReference type="ARBA" id="ARBA00022723"/>
    </source>
</evidence>
<dbReference type="SUPFAM" id="SSF57889">
    <property type="entry name" value="Cysteine-rich domain"/>
    <property type="match status" value="2"/>
</dbReference>
<evidence type="ECO:0000256" key="19">
    <source>
        <dbReference type="SAM" id="MobiDB-lite"/>
    </source>
</evidence>
<dbReference type="InterPro" id="IPR000719">
    <property type="entry name" value="Prot_kinase_dom"/>
</dbReference>
<dbReference type="FunFam" id="1.10.510.10:FF:000150">
    <property type="entry name" value="Protein kinase C, theta"/>
    <property type="match status" value="1"/>
</dbReference>
<dbReference type="GO" id="GO:0004697">
    <property type="term" value="F:diacylglycerol-dependent serine/threonine kinase activity"/>
    <property type="evidence" value="ECO:0007669"/>
    <property type="project" value="UniProtKB-EC"/>
</dbReference>
<evidence type="ECO:0000256" key="14">
    <source>
        <dbReference type="ARBA" id="ARBA00047470"/>
    </source>
</evidence>
<comment type="function">
    <text evidence="15">PKC is activated by diacylglycerol which in turn phosphorylates a range of cellular proteins. PKC also serves as the receptor for phorbol esters, a class of tumor promoters.</text>
</comment>
<dbReference type="InterPro" id="IPR014376">
    <property type="entry name" value="Prot_kin_PKC_delta"/>
</dbReference>
<dbReference type="Pfam" id="PF00130">
    <property type="entry name" value="C1_1"/>
    <property type="match status" value="2"/>
</dbReference>
<dbReference type="FunFam" id="3.30.200.20:FF:000080">
    <property type="entry name" value="Protein kinase C"/>
    <property type="match status" value="1"/>
</dbReference>
<keyword evidence="5" id="KW-0808">Transferase</keyword>
<keyword evidence="9" id="KW-0863">Zinc-finger</keyword>
<accession>A0A2T7NTK6</accession>
<evidence type="ECO:0000256" key="3">
    <source>
        <dbReference type="ARBA" id="ARBA00022527"/>
    </source>
</evidence>
<dbReference type="InterPro" id="IPR017892">
    <property type="entry name" value="Pkinase_C"/>
</dbReference>
<evidence type="ECO:0000256" key="2">
    <source>
        <dbReference type="ARBA" id="ARBA00012429"/>
    </source>
</evidence>
<keyword evidence="11" id="KW-0862">Zinc</keyword>
<dbReference type="GO" id="GO:0005524">
    <property type="term" value="F:ATP binding"/>
    <property type="evidence" value="ECO:0007669"/>
    <property type="project" value="UniProtKB-UniRule"/>
</dbReference>
<dbReference type="FunFam" id="3.30.60.20:FF:000003">
    <property type="entry name" value="Protein kinase C delta"/>
    <property type="match status" value="1"/>
</dbReference>
<evidence type="ECO:0000256" key="5">
    <source>
        <dbReference type="ARBA" id="ARBA00022679"/>
    </source>
</evidence>
<comment type="similarity">
    <text evidence="1">Belongs to the protein kinase superfamily. AGC Ser/Thr protein kinase family. PKC subfamily.</text>
</comment>
<dbReference type="InterPro" id="IPR020454">
    <property type="entry name" value="DAG/PE-bd"/>
</dbReference>
<keyword evidence="12 17" id="KW-0067">ATP-binding</keyword>
<dbReference type="InterPro" id="IPR017441">
    <property type="entry name" value="Protein_kinase_ATP_BS"/>
</dbReference>
<keyword evidence="4" id="KW-0597">Phosphoprotein</keyword>
<dbReference type="SMART" id="SM00220">
    <property type="entry name" value="S_TKc"/>
    <property type="match status" value="1"/>
</dbReference>
<feature type="domain" description="Phorbol-ester/DAG-type" evidence="21">
    <location>
        <begin position="353"/>
        <end position="403"/>
    </location>
</feature>
<evidence type="ECO:0000256" key="12">
    <source>
        <dbReference type="ARBA" id="ARBA00022840"/>
    </source>
</evidence>
<dbReference type="SUPFAM" id="SSF49562">
    <property type="entry name" value="C2 domain (Calcium/lipid-binding domain, CaLB)"/>
    <property type="match status" value="1"/>
</dbReference>
<feature type="domain" description="AGC-kinase C-terminal" evidence="22">
    <location>
        <begin position="724"/>
        <end position="794"/>
    </location>
</feature>
<dbReference type="PIRSF" id="PIRSF000551">
    <property type="entry name" value="PKC_delta"/>
    <property type="match status" value="1"/>
</dbReference>
<dbReference type="FunFam" id="3.30.60.20:FF:000008">
    <property type="entry name" value="Protein kinase C theta"/>
    <property type="match status" value="1"/>
</dbReference>
<dbReference type="SUPFAM" id="SSF56112">
    <property type="entry name" value="Protein kinase-like (PK-like)"/>
    <property type="match status" value="1"/>
</dbReference>
<dbReference type="PROSITE" id="PS00108">
    <property type="entry name" value="PROTEIN_KINASE_ST"/>
    <property type="match status" value="1"/>
</dbReference>
<dbReference type="InterPro" id="IPR046349">
    <property type="entry name" value="C1-like_sf"/>
</dbReference>
<evidence type="ECO:0000256" key="16">
    <source>
        <dbReference type="PIRSR" id="PIRSR000551-50"/>
    </source>
</evidence>
<protein>
    <recommendedName>
        <fullName evidence="2">protein kinase C</fullName>
        <ecNumber evidence="2">2.7.11.13</ecNumber>
    </recommendedName>
</protein>